<keyword evidence="3" id="KW-1185">Reference proteome</keyword>
<gene>
    <name evidence="2" type="ORF">MUA00_20695</name>
</gene>
<proteinExistence type="predicted"/>
<evidence type="ECO:0000313" key="2">
    <source>
        <dbReference type="EMBL" id="MCT4704197.1"/>
    </source>
</evidence>
<dbReference type="Gene3D" id="3.30.360.10">
    <property type="entry name" value="Dihydrodipicolinate Reductase, domain 2"/>
    <property type="match status" value="1"/>
</dbReference>
<evidence type="ECO:0000259" key="1">
    <source>
        <dbReference type="Pfam" id="PF01408"/>
    </source>
</evidence>
<dbReference type="AlphaFoldDB" id="A0A9X3APG4"/>
<dbReference type="PANTHER" id="PTHR43377:SF1">
    <property type="entry name" value="BILIVERDIN REDUCTASE A"/>
    <property type="match status" value="1"/>
</dbReference>
<organism evidence="2 3">
    <name type="scientific">Dryocola boscaweniae</name>
    <dbReference type="NCBI Taxonomy" id="2925397"/>
    <lineage>
        <taxon>Bacteria</taxon>
        <taxon>Pseudomonadati</taxon>
        <taxon>Pseudomonadota</taxon>
        <taxon>Gammaproteobacteria</taxon>
        <taxon>Enterobacterales</taxon>
        <taxon>Enterobacteriaceae</taxon>
        <taxon>Dryocola</taxon>
    </lineage>
</organism>
<accession>A0A9X3APG4</accession>
<dbReference type="GO" id="GO:0000166">
    <property type="term" value="F:nucleotide binding"/>
    <property type="evidence" value="ECO:0007669"/>
    <property type="project" value="InterPro"/>
</dbReference>
<dbReference type="InterPro" id="IPR000683">
    <property type="entry name" value="Gfo/Idh/MocA-like_OxRdtase_N"/>
</dbReference>
<dbReference type="RefSeq" id="WP_271124857.1">
    <property type="nucleotide sequence ID" value="NZ_JALHAN010000069.1"/>
</dbReference>
<dbReference type="PANTHER" id="PTHR43377">
    <property type="entry name" value="BILIVERDIN REDUCTASE A"/>
    <property type="match status" value="1"/>
</dbReference>
<dbReference type="Pfam" id="PF01408">
    <property type="entry name" value="GFO_IDH_MocA"/>
    <property type="match status" value="1"/>
</dbReference>
<dbReference type="InterPro" id="IPR051450">
    <property type="entry name" value="Gfo/Idh/MocA_Oxidoreductases"/>
</dbReference>
<sequence length="342" mass="37170">MLVGLIGTGAVVETAYLPAISRLSLAEIQCYGFDPDPAREPQGVTRCDSLADLLALPLDIVFITTPSLLHLPVLETVLKSKATQIVVEKPVAATLEQLTTLGQWLEDPAIASRVLALDHWMVRTDAAQFIKSIGEIERIEGFLFEPSGFNDAGEPAALNFATGQADTRQLRHPDGVIVDIGTHVLAMMRETVHKLGGNDNLAIELVYARDRLGNSIRAGDLTTAEGDAMLRGTLSDIPFTLALNKYAGPAGGQKGMKIYLHDGRIVNVDRRGADEVTEVLGATSCRQQKITGPLYDRCLGDVVFGDERIFMRNPQAVPALTRRRMAEVKALLEIQQALRGKH</sequence>
<evidence type="ECO:0000313" key="3">
    <source>
        <dbReference type="Proteomes" id="UP001150641"/>
    </source>
</evidence>
<reference evidence="2" key="1">
    <citation type="submission" date="2022-03" db="EMBL/GenBank/DDBJ databases">
        <title>Proposal of a novel genus Dryocolo and two novel species.</title>
        <authorList>
            <person name="Maddock D.W."/>
            <person name="Brady C.L."/>
            <person name="Denman S."/>
            <person name="Arnold D."/>
        </authorList>
    </citation>
    <scope>NUCLEOTIDE SEQUENCE</scope>
    <source>
        <strain evidence="2">H6W4</strain>
    </source>
</reference>
<dbReference type="EMBL" id="JALHAP010000082">
    <property type="protein sequence ID" value="MCT4704197.1"/>
    <property type="molecule type" value="Genomic_DNA"/>
</dbReference>
<dbReference type="SUPFAM" id="SSF51735">
    <property type="entry name" value="NAD(P)-binding Rossmann-fold domains"/>
    <property type="match status" value="1"/>
</dbReference>
<dbReference type="Proteomes" id="UP001150641">
    <property type="component" value="Unassembled WGS sequence"/>
</dbReference>
<protein>
    <submittedName>
        <fullName evidence="2">Gfo/Idh/MocA family oxidoreductase</fullName>
    </submittedName>
</protein>
<dbReference type="InterPro" id="IPR036291">
    <property type="entry name" value="NAD(P)-bd_dom_sf"/>
</dbReference>
<comment type="caution">
    <text evidence="2">The sequence shown here is derived from an EMBL/GenBank/DDBJ whole genome shotgun (WGS) entry which is preliminary data.</text>
</comment>
<dbReference type="Gene3D" id="3.40.50.720">
    <property type="entry name" value="NAD(P)-binding Rossmann-like Domain"/>
    <property type="match status" value="1"/>
</dbReference>
<feature type="domain" description="Gfo/Idh/MocA-like oxidoreductase N-terminal" evidence="1">
    <location>
        <begin position="3"/>
        <end position="104"/>
    </location>
</feature>
<name>A0A9X3APG4_9ENTR</name>